<keyword evidence="9" id="KW-1185">Reference proteome</keyword>
<dbReference type="GO" id="GO:0006351">
    <property type="term" value="P:DNA-templated transcription"/>
    <property type="evidence" value="ECO:0007669"/>
    <property type="project" value="InterPro"/>
</dbReference>
<dbReference type="GO" id="GO:0003677">
    <property type="term" value="F:DNA binding"/>
    <property type="evidence" value="ECO:0007669"/>
    <property type="project" value="InterPro"/>
</dbReference>
<dbReference type="AlphaFoldDB" id="A0A6A6HMW6"/>
<dbReference type="InterPro" id="IPR007219">
    <property type="entry name" value="XnlR_reg_dom"/>
</dbReference>
<name>A0A6A6HMW6_VIRVR</name>
<sequence length="716" mass="80062">MPRSSASPDLEADSRPLKKMRKGTHSCFECRRRKIRCIFPPDNPSVCSECFARGSKCVGQHEADVDVASIDNRKNLRERVAKLEALVEALSHDRTNAAHGGPQIAVDPREAAPNADTQTNPQFEVPPTSLPESSDTPSISQNNVPILSIFDDDPNASVGSKYKTGQEALNSTNAVKQKKIKDSNTRRGILANLPEDPTDLERSIANTENWWKVTQRLFLGFCGFGMESTMAQFADFALKSENPVILGSFLLCLAINGQKNEQLYINVVSSLIVSDDDYAATMEGIECMSLIAKYYADVGRPRKAWMTFRRAIMFSQLLGLHRSHSFHARKDTMFWHLYEADRYLSLLLGLPHGISDSHCEVNVNPNPGCNITASTRFRRKAAVLAGKVVDRNQGVQSQSYSAALDLDQELDDLAATLDPKWWNLAEQTAHQDDVDFGIAHEARLALITFYEVKMYLHLPYMLKTATNPRYEFSRNACFDAAKKGLEIYHLLHCNYSKVLRSFYDCQVIDFIGFTNAVVFLLGLLGYGNSKTAKRDVRDTEDEADWQLVYKTIDIFRENPITRYTAVAQQSYQALNVLSRCRDCKGDSDGQSEPIINIPYFGILKIGKKSKFAEIAKQRSANNSTAPTPDSQTGCAVQQMPTPPDQRLPDQNPQSNTGAPSISYNGFYMSELDNFNYEMSQGSGGFGGAASDPGAYWWQLNSNVDIDKDWNWFMSGY</sequence>
<dbReference type="OrthoDB" id="6509908at2759"/>
<dbReference type="GO" id="GO:0008270">
    <property type="term" value="F:zinc ion binding"/>
    <property type="evidence" value="ECO:0007669"/>
    <property type="project" value="InterPro"/>
</dbReference>
<dbReference type="SUPFAM" id="SSF57701">
    <property type="entry name" value="Zn2/Cys6 DNA-binding domain"/>
    <property type="match status" value="1"/>
</dbReference>
<accession>A0A6A6HMW6</accession>
<dbReference type="SMART" id="SM00906">
    <property type="entry name" value="Fungal_trans"/>
    <property type="match status" value="1"/>
</dbReference>
<reference evidence="8" key="1">
    <citation type="journal article" date="2020" name="Stud. Mycol.">
        <title>101 Dothideomycetes genomes: a test case for predicting lifestyles and emergence of pathogens.</title>
        <authorList>
            <person name="Haridas S."/>
            <person name="Albert R."/>
            <person name="Binder M."/>
            <person name="Bloem J."/>
            <person name="Labutti K."/>
            <person name="Salamov A."/>
            <person name="Andreopoulos B."/>
            <person name="Baker S."/>
            <person name="Barry K."/>
            <person name="Bills G."/>
            <person name="Bluhm B."/>
            <person name="Cannon C."/>
            <person name="Castanera R."/>
            <person name="Culley D."/>
            <person name="Daum C."/>
            <person name="Ezra D."/>
            <person name="Gonzalez J."/>
            <person name="Henrissat B."/>
            <person name="Kuo A."/>
            <person name="Liang C."/>
            <person name="Lipzen A."/>
            <person name="Lutzoni F."/>
            <person name="Magnuson J."/>
            <person name="Mondo S."/>
            <person name="Nolan M."/>
            <person name="Ohm R."/>
            <person name="Pangilinan J."/>
            <person name="Park H.-J."/>
            <person name="Ramirez L."/>
            <person name="Alfaro M."/>
            <person name="Sun H."/>
            <person name="Tritt A."/>
            <person name="Yoshinaga Y."/>
            <person name="Zwiers L.-H."/>
            <person name="Turgeon B."/>
            <person name="Goodwin S."/>
            <person name="Spatafora J."/>
            <person name="Crous P."/>
            <person name="Grigoriev I."/>
        </authorList>
    </citation>
    <scope>NUCLEOTIDE SEQUENCE</scope>
    <source>
        <strain evidence="8">Tuck. ex Michener</strain>
    </source>
</reference>
<evidence type="ECO:0000256" key="4">
    <source>
        <dbReference type="ARBA" id="ARBA00023242"/>
    </source>
</evidence>
<organism evidence="8 9">
    <name type="scientific">Viridothelium virens</name>
    <name type="common">Speckled blister lichen</name>
    <name type="synonym">Trypethelium virens</name>
    <dbReference type="NCBI Taxonomy" id="1048519"/>
    <lineage>
        <taxon>Eukaryota</taxon>
        <taxon>Fungi</taxon>
        <taxon>Dikarya</taxon>
        <taxon>Ascomycota</taxon>
        <taxon>Pezizomycotina</taxon>
        <taxon>Dothideomycetes</taxon>
        <taxon>Dothideomycetes incertae sedis</taxon>
        <taxon>Trypetheliales</taxon>
        <taxon>Trypetheliaceae</taxon>
        <taxon>Viridothelium</taxon>
    </lineage>
</organism>
<feature type="region of interest" description="Disordered" evidence="5">
    <location>
        <begin position="94"/>
        <end position="146"/>
    </location>
</feature>
<dbReference type="CDD" id="cd12148">
    <property type="entry name" value="fungal_TF_MHR"/>
    <property type="match status" value="1"/>
</dbReference>
<feature type="compositionally biased region" description="Polar residues" evidence="5">
    <location>
        <begin position="130"/>
        <end position="145"/>
    </location>
</feature>
<dbReference type="Pfam" id="PF04082">
    <property type="entry name" value="Fungal_trans"/>
    <property type="match status" value="1"/>
</dbReference>
<dbReference type="Pfam" id="PF00172">
    <property type="entry name" value="Zn_clus"/>
    <property type="match status" value="1"/>
</dbReference>
<protein>
    <recommendedName>
        <fullName evidence="7">Zn(2)-C6 fungal-type domain-containing protein</fullName>
    </recommendedName>
</protein>
<evidence type="ECO:0000313" key="9">
    <source>
        <dbReference type="Proteomes" id="UP000800092"/>
    </source>
</evidence>
<keyword evidence="3" id="KW-0804">Transcription</keyword>
<keyword evidence="6" id="KW-0812">Transmembrane</keyword>
<dbReference type="PROSITE" id="PS50048">
    <property type="entry name" value="ZN2_CY6_FUNGAL_2"/>
    <property type="match status" value="1"/>
</dbReference>
<evidence type="ECO:0000313" key="8">
    <source>
        <dbReference type="EMBL" id="KAF2239199.1"/>
    </source>
</evidence>
<evidence type="ECO:0000256" key="3">
    <source>
        <dbReference type="ARBA" id="ARBA00023163"/>
    </source>
</evidence>
<dbReference type="EMBL" id="ML991773">
    <property type="protein sequence ID" value="KAF2239199.1"/>
    <property type="molecule type" value="Genomic_DNA"/>
</dbReference>
<dbReference type="CDD" id="cd00067">
    <property type="entry name" value="GAL4"/>
    <property type="match status" value="1"/>
</dbReference>
<keyword evidence="2" id="KW-0805">Transcription regulation</keyword>
<keyword evidence="6" id="KW-0472">Membrane</keyword>
<evidence type="ECO:0000256" key="1">
    <source>
        <dbReference type="ARBA" id="ARBA00022723"/>
    </source>
</evidence>
<feature type="compositionally biased region" description="Polar residues" evidence="5">
    <location>
        <begin position="618"/>
        <end position="639"/>
    </location>
</feature>
<dbReference type="Proteomes" id="UP000800092">
    <property type="component" value="Unassembled WGS sequence"/>
</dbReference>
<evidence type="ECO:0000256" key="2">
    <source>
        <dbReference type="ARBA" id="ARBA00023015"/>
    </source>
</evidence>
<dbReference type="PROSITE" id="PS00463">
    <property type="entry name" value="ZN2_CY6_FUNGAL_1"/>
    <property type="match status" value="1"/>
</dbReference>
<feature type="domain" description="Zn(2)-C6 fungal-type" evidence="7">
    <location>
        <begin position="26"/>
        <end position="58"/>
    </location>
</feature>
<dbReference type="PANTHER" id="PTHR47840">
    <property type="entry name" value="ZN(II)2CYS6 TRANSCRIPTION FACTOR (EUROFUNG)-RELATED"/>
    <property type="match status" value="1"/>
</dbReference>
<evidence type="ECO:0000259" key="7">
    <source>
        <dbReference type="PROSITE" id="PS50048"/>
    </source>
</evidence>
<dbReference type="InterPro" id="IPR036864">
    <property type="entry name" value="Zn2-C6_fun-type_DNA-bd_sf"/>
</dbReference>
<keyword evidence="1" id="KW-0479">Metal-binding</keyword>
<proteinExistence type="predicted"/>
<feature type="region of interest" description="Disordered" evidence="5">
    <location>
        <begin position="617"/>
        <end position="659"/>
    </location>
</feature>
<gene>
    <name evidence="8" type="ORF">EV356DRAFT_502186</name>
</gene>
<dbReference type="SMART" id="SM00066">
    <property type="entry name" value="GAL4"/>
    <property type="match status" value="1"/>
</dbReference>
<evidence type="ECO:0000256" key="6">
    <source>
        <dbReference type="SAM" id="Phobius"/>
    </source>
</evidence>
<dbReference type="Gene3D" id="4.10.240.10">
    <property type="entry name" value="Zn(2)-C6 fungal-type DNA-binding domain"/>
    <property type="match status" value="1"/>
</dbReference>
<feature type="compositionally biased region" description="Polar residues" evidence="5">
    <location>
        <begin position="648"/>
        <end position="659"/>
    </location>
</feature>
<keyword evidence="4" id="KW-0539">Nucleus</keyword>
<dbReference type="InterPro" id="IPR001138">
    <property type="entry name" value="Zn2Cys6_DnaBD"/>
</dbReference>
<dbReference type="PANTHER" id="PTHR47840:SF1">
    <property type="entry name" value="ZN(II)2CYS6 TRANSCRIPTION FACTOR (EUROFUNG)"/>
    <property type="match status" value="1"/>
</dbReference>
<feature type="transmembrane region" description="Helical" evidence="6">
    <location>
        <begin position="507"/>
        <end position="527"/>
    </location>
</feature>
<dbReference type="GO" id="GO:0000981">
    <property type="term" value="F:DNA-binding transcription factor activity, RNA polymerase II-specific"/>
    <property type="evidence" value="ECO:0007669"/>
    <property type="project" value="InterPro"/>
</dbReference>
<evidence type="ECO:0000256" key="5">
    <source>
        <dbReference type="SAM" id="MobiDB-lite"/>
    </source>
</evidence>
<keyword evidence="6" id="KW-1133">Transmembrane helix</keyword>